<evidence type="ECO:0000313" key="2">
    <source>
        <dbReference type="EnsemblPlants" id="OGLUM09G02710.1"/>
    </source>
</evidence>
<evidence type="ECO:0000313" key="3">
    <source>
        <dbReference type="Proteomes" id="UP000026961"/>
    </source>
</evidence>
<keyword evidence="3" id="KW-1185">Reference proteome</keyword>
<dbReference type="EnsemblPlants" id="OGLUM09G02710.1">
    <property type="protein sequence ID" value="OGLUM09G02710.1"/>
    <property type="gene ID" value="OGLUM09G02710"/>
</dbReference>
<sequence length="116" mass="13020">ARPLLPHARRLALLPSRRILALLLPRVRRRRRNSLLLPSLNPSVPSAISPSRHRRLHSLDQPSRRAAIAAPSPPDLPVRRLGPLDPVLVAPVLHQRFLWIRDLDPLLSPSPNGIQC</sequence>
<feature type="region of interest" description="Disordered" evidence="1">
    <location>
        <begin position="45"/>
        <end position="74"/>
    </location>
</feature>
<reference evidence="2" key="2">
    <citation type="submission" date="2018-05" db="EMBL/GenBank/DDBJ databases">
        <title>OgluRS3 (Oryza glumaepatula Reference Sequence Version 3).</title>
        <authorList>
            <person name="Zhang J."/>
            <person name="Kudrna D."/>
            <person name="Lee S."/>
            <person name="Talag J."/>
            <person name="Welchert J."/>
            <person name="Wing R.A."/>
        </authorList>
    </citation>
    <scope>NUCLEOTIDE SEQUENCE [LARGE SCALE GENOMIC DNA]</scope>
</reference>
<reference evidence="2" key="1">
    <citation type="submission" date="2015-04" db="UniProtKB">
        <authorList>
            <consortium name="EnsemblPlants"/>
        </authorList>
    </citation>
    <scope>IDENTIFICATION</scope>
</reference>
<proteinExistence type="predicted"/>
<dbReference type="Proteomes" id="UP000026961">
    <property type="component" value="Chromosome 9"/>
</dbReference>
<name>A0A0E0B054_9ORYZ</name>
<dbReference type="AlphaFoldDB" id="A0A0E0B054"/>
<protein>
    <submittedName>
        <fullName evidence="2">Uncharacterized protein</fullName>
    </submittedName>
</protein>
<accession>A0A0E0B054</accession>
<dbReference type="Gramene" id="OGLUM09G02710.1">
    <property type="protein sequence ID" value="OGLUM09G02710.1"/>
    <property type="gene ID" value="OGLUM09G02710"/>
</dbReference>
<evidence type="ECO:0000256" key="1">
    <source>
        <dbReference type="SAM" id="MobiDB-lite"/>
    </source>
</evidence>
<dbReference type="HOGENOM" id="CLU_2103147_0_0_1"/>
<organism evidence="2">
    <name type="scientific">Oryza glumipatula</name>
    <dbReference type="NCBI Taxonomy" id="40148"/>
    <lineage>
        <taxon>Eukaryota</taxon>
        <taxon>Viridiplantae</taxon>
        <taxon>Streptophyta</taxon>
        <taxon>Embryophyta</taxon>
        <taxon>Tracheophyta</taxon>
        <taxon>Spermatophyta</taxon>
        <taxon>Magnoliopsida</taxon>
        <taxon>Liliopsida</taxon>
        <taxon>Poales</taxon>
        <taxon>Poaceae</taxon>
        <taxon>BOP clade</taxon>
        <taxon>Oryzoideae</taxon>
        <taxon>Oryzeae</taxon>
        <taxon>Oryzinae</taxon>
        <taxon>Oryza</taxon>
    </lineage>
</organism>